<evidence type="ECO:0000313" key="1">
    <source>
        <dbReference type="EMBL" id="EDM09400.1"/>
    </source>
</evidence>
<accession>A6ID97</accession>
<name>A6ID97_RAT</name>
<proteinExistence type="predicted"/>
<reference evidence="1 2" key="1">
    <citation type="submission" date="2005-09" db="EMBL/GenBank/DDBJ databases">
        <authorList>
            <person name="Mural R.J."/>
            <person name="Li P.W."/>
            <person name="Adams M.D."/>
            <person name="Amanatides P.G."/>
            <person name="Baden-Tillson H."/>
            <person name="Barnstead M."/>
            <person name="Chin S.H."/>
            <person name="Dew I."/>
            <person name="Evans C.A."/>
            <person name="Ferriera S."/>
            <person name="Flanigan M."/>
            <person name="Fosler C."/>
            <person name="Glodek A."/>
            <person name="Gu Z."/>
            <person name="Holt R.A."/>
            <person name="Jennings D."/>
            <person name="Kraft C.L."/>
            <person name="Lu F."/>
            <person name="Nguyen T."/>
            <person name="Nusskern D.R."/>
            <person name="Pfannkoch C.M."/>
            <person name="Sitter C."/>
            <person name="Sutton G.G."/>
            <person name="Venter J.C."/>
            <person name="Wang Z."/>
            <person name="Woodage T."/>
            <person name="Zheng X.H."/>
            <person name="Zhong F."/>
        </authorList>
    </citation>
    <scope>NUCLEOTIDE SEQUENCE [LARGE SCALE GENOMIC DNA]</scope>
    <source>
        <strain>BN</strain>
        <strain evidence="2">Sprague-Dawley</strain>
    </source>
</reference>
<evidence type="ECO:0000313" key="2">
    <source>
        <dbReference type="Proteomes" id="UP000234681"/>
    </source>
</evidence>
<sequence length="43" mass="4857">MLPAMMIMHWTSELNSGCSRLPSEHVLNQQCALFTDTCSMCTH</sequence>
<dbReference type="Proteomes" id="UP000234681">
    <property type="component" value="Chromosome 13"/>
</dbReference>
<protein>
    <submittedName>
        <fullName evidence="1">RCG45972</fullName>
    </submittedName>
</protein>
<dbReference type="EMBL" id="CH473958">
    <property type="protein sequence ID" value="EDM09400.1"/>
    <property type="molecule type" value="Genomic_DNA"/>
</dbReference>
<dbReference type="AlphaFoldDB" id="A6ID97"/>
<gene>
    <name evidence="1" type="ORF">rCG_45972</name>
</gene>
<feature type="non-terminal residue" evidence="1">
    <location>
        <position position="43"/>
    </location>
</feature>
<organism evidence="1 2">
    <name type="scientific">Rattus norvegicus</name>
    <name type="common">Rat</name>
    <dbReference type="NCBI Taxonomy" id="10116"/>
    <lineage>
        <taxon>Eukaryota</taxon>
        <taxon>Metazoa</taxon>
        <taxon>Chordata</taxon>
        <taxon>Craniata</taxon>
        <taxon>Vertebrata</taxon>
        <taxon>Euteleostomi</taxon>
        <taxon>Mammalia</taxon>
        <taxon>Eutheria</taxon>
        <taxon>Euarchontoglires</taxon>
        <taxon>Glires</taxon>
        <taxon>Rodentia</taxon>
        <taxon>Myomorpha</taxon>
        <taxon>Muroidea</taxon>
        <taxon>Muridae</taxon>
        <taxon>Murinae</taxon>
        <taxon>Rattus</taxon>
    </lineage>
</organism>